<dbReference type="EMBL" id="LNIX01000011">
    <property type="protein sequence ID" value="OXA48732.1"/>
    <property type="molecule type" value="Genomic_DNA"/>
</dbReference>
<feature type="transmembrane region" description="Helical" evidence="1">
    <location>
        <begin position="152"/>
        <end position="174"/>
    </location>
</feature>
<name>A0A226DTC4_FOLCA</name>
<sequence>MSKSLSNLRLKMDTKLLVVSQLLGYFPTSIKPQGHPGLKIISPLVPSIVFCIFGIGNTIIFIAGGKGQVHHRDSENGISLFSSTMYSTVYLKGLAHIFTIVFVRVTLLFGREQLARFYADFTSLVECFSLFRQSSSLTKIVPKVRNRFETRLMMEVILLGFFCLGFITDLWAAYFGNPVAATLSVFFAVIPSTLGYIHAIFPYQLVFFLNWYLEVLYGLKESHFSLVSTRIQLYHRLSANVTSFVRLFGTCIVIDMAHSVMRIIFCAYFVSSLVGEPTASLRGMMSDILTVAGYLYLIFMICKKGSQLGIASGEFIKSCESGFTCGQKVFGIGQLQVSGLKLKKIWLDTDYFRVNLSLIAPIVGTMMTNLIVLMQFQKGDKA</sequence>
<proteinExistence type="predicted"/>
<keyword evidence="1" id="KW-1133">Transmembrane helix</keyword>
<dbReference type="Proteomes" id="UP000198287">
    <property type="component" value="Unassembled WGS sequence"/>
</dbReference>
<feature type="transmembrane region" description="Helical" evidence="1">
    <location>
        <begin position="244"/>
        <end position="271"/>
    </location>
</feature>
<evidence type="ECO:0000313" key="2">
    <source>
        <dbReference type="EMBL" id="OXA48732.1"/>
    </source>
</evidence>
<evidence type="ECO:0000313" key="3">
    <source>
        <dbReference type="Proteomes" id="UP000198287"/>
    </source>
</evidence>
<accession>A0A226DTC4</accession>
<comment type="caution">
    <text evidence="2">The sequence shown here is derived from an EMBL/GenBank/DDBJ whole genome shotgun (WGS) entry which is preliminary data.</text>
</comment>
<protein>
    <recommendedName>
        <fullName evidence="4">Gustatory receptor</fullName>
    </recommendedName>
</protein>
<feature type="transmembrane region" description="Helical" evidence="1">
    <location>
        <begin position="40"/>
        <end position="63"/>
    </location>
</feature>
<reference evidence="2 3" key="1">
    <citation type="submission" date="2015-12" db="EMBL/GenBank/DDBJ databases">
        <title>The genome of Folsomia candida.</title>
        <authorList>
            <person name="Faddeeva A."/>
            <person name="Derks M.F."/>
            <person name="Anvar Y."/>
            <person name="Smit S."/>
            <person name="Van Straalen N."/>
            <person name="Roelofs D."/>
        </authorList>
    </citation>
    <scope>NUCLEOTIDE SEQUENCE [LARGE SCALE GENOMIC DNA]</scope>
    <source>
        <strain evidence="2 3">VU population</strain>
        <tissue evidence="2">Whole body</tissue>
    </source>
</reference>
<dbReference type="AlphaFoldDB" id="A0A226DTC4"/>
<gene>
    <name evidence="2" type="ORF">Fcan01_16575</name>
</gene>
<keyword evidence="3" id="KW-1185">Reference proteome</keyword>
<evidence type="ECO:0008006" key="4">
    <source>
        <dbReference type="Google" id="ProtNLM"/>
    </source>
</evidence>
<dbReference type="OrthoDB" id="6478931at2759"/>
<feature type="transmembrane region" description="Helical" evidence="1">
    <location>
        <begin position="89"/>
        <end position="109"/>
    </location>
</feature>
<feature type="transmembrane region" description="Helical" evidence="1">
    <location>
        <begin position="351"/>
        <end position="376"/>
    </location>
</feature>
<keyword evidence="1" id="KW-0812">Transmembrane</keyword>
<feature type="transmembrane region" description="Helical" evidence="1">
    <location>
        <begin position="283"/>
        <end position="302"/>
    </location>
</feature>
<evidence type="ECO:0000256" key="1">
    <source>
        <dbReference type="SAM" id="Phobius"/>
    </source>
</evidence>
<organism evidence="2 3">
    <name type="scientific">Folsomia candida</name>
    <name type="common">Springtail</name>
    <dbReference type="NCBI Taxonomy" id="158441"/>
    <lineage>
        <taxon>Eukaryota</taxon>
        <taxon>Metazoa</taxon>
        <taxon>Ecdysozoa</taxon>
        <taxon>Arthropoda</taxon>
        <taxon>Hexapoda</taxon>
        <taxon>Collembola</taxon>
        <taxon>Entomobryomorpha</taxon>
        <taxon>Isotomoidea</taxon>
        <taxon>Isotomidae</taxon>
        <taxon>Proisotominae</taxon>
        <taxon>Folsomia</taxon>
    </lineage>
</organism>
<keyword evidence="1" id="KW-0472">Membrane</keyword>